<dbReference type="PANTHER" id="PTHR31545">
    <property type="entry name" value="SEEDY PROTEIN A/C FAMILY MEMBER"/>
    <property type="match status" value="1"/>
</dbReference>
<gene>
    <name evidence="3" type="ORF">MCOS_LOCUS1934</name>
</gene>
<dbReference type="EMBL" id="UXSR01000280">
    <property type="protein sequence ID" value="VDD75931.1"/>
    <property type="molecule type" value="Genomic_DNA"/>
</dbReference>
<dbReference type="STRING" id="53468.A0A0R3U5D8"/>
<reference evidence="3 4" key="2">
    <citation type="submission" date="2018-10" db="EMBL/GenBank/DDBJ databases">
        <authorList>
            <consortium name="Pathogen Informatics"/>
        </authorList>
    </citation>
    <scope>NUCLEOTIDE SEQUENCE [LARGE SCALE GENOMIC DNA]</scope>
</reference>
<evidence type="ECO:0000313" key="3">
    <source>
        <dbReference type="EMBL" id="VDD75931.1"/>
    </source>
</evidence>
<name>A0A0R3U5D8_MESCO</name>
<evidence type="ECO:0000313" key="5">
    <source>
        <dbReference type="WBParaSite" id="MCOS_0000193301-mRNA-1"/>
    </source>
</evidence>
<proteinExistence type="inferred from homology"/>
<protein>
    <submittedName>
        <fullName evidence="5">Speedy protein A</fullName>
    </submittedName>
</protein>
<accession>A0A0R3U5D8</accession>
<dbReference type="WBParaSite" id="MCOS_0000193301-mRNA-1">
    <property type="protein sequence ID" value="MCOS_0000193301-mRNA-1"/>
    <property type="gene ID" value="MCOS_0000193301"/>
</dbReference>
<keyword evidence="2" id="KW-0131">Cell cycle</keyword>
<dbReference type="Pfam" id="PF11357">
    <property type="entry name" value="Spy1"/>
    <property type="match status" value="1"/>
</dbReference>
<reference evidence="5" key="1">
    <citation type="submission" date="2017-02" db="UniProtKB">
        <authorList>
            <consortium name="WormBaseParasite"/>
        </authorList>
    </citation>
    <scope>IDENTIFICATION</scope>
</reference>
<dbReference type="Proteomes" id="UP000267029">
    <property type="component" value="Unassembled WGS sequence"/>
</dbReference>
<evidence type="ECO:0000313" key="4">
    <source>
        <dbReference type="Proteomes" id="UP000267029"/>
    </source>
</evidence>
<comment type="similarity">
    <text evidence="1">Belongs to the Speedy/Ringo family.</text>
</comment>
<dbReference type="GO" id="GO:0019901">
    <property type="term" value="F:protein kinase binding"/>
    <property type="evidence" value="ECO:0007669"/>
    <property type="project" value="InterPro"/>
</dbReference>
<evidence type="ECO:0000256" key="1">
    <source>
        <dbReference type="ARBA" id="ARBA00010932"/>
    </source>
</evidence>
<keyword evidence="4" id="KW-1185">Reference proteome</keyword>
<organism evidence="5">
    <name type="scientific">Mesocestoides corti</name>
    <name type="common">Flatworm</name>
    <dbReference type="NCBI Taxonomy" id="53468"/>
    <lineage>
        <taxon>Eukaryota</taxon>
        <taxon>Metazoa</taxon>
        <taxon>Spiralia</taxon>
        <taxon>Lophotrochozoa</taxon>
        <taxon>Platyhelminthes</taxon>
        <taxon>Cestoda</taxon>
        <taxon>Eucestoda</taxon>
        <taxon>Cyclophyllidea</taxon>
        <taxon>Mesocestoididae</taxon>
        <taxon>Mesocestoides</taxon>
    </lineage>
</organism>
<dbReference type="InterPro" id="IPR052316">
    <property type="entry name" value="Speedy-Ringo_regulator"/>
</dbReference>
<dbReference type="AlphaFoldDB" id="A0A0R3U5D8"/>
<dbReference type="InterPro" id="IPR020984">
    <property type="entry name" value="Speedy"/>
</dbReference>
<dbReference type="OrthoDB" id="9442170at2759"/>
<dbReference type="PANTHER" id="PTHR31545:SF5">
    <property type="entry name" value="SPEEDY PROTEIN A"/>
    <property type="match status" value="1"/>
</dbReference>
<evidence type="ECO:0000256" key="2">
    <source>
        <dbReference type="ARBA" id="ARBA00023306"/>
    </source>
</evidence>
<sequence length="182" mass="21590">MNRESFSVDPQRSGRDPCIVNQEEIEEFLNLVLIDPVIRKFLKFDKCYLYADKYLLAMTFVYFKRCNFDLNEYTRTNFFCCLYLAHDIEEDDEDLKYEIFPWAIGPHWRDHITPFLHKKECLWARMNYRAIVGAKCCEDLLNIFACDEISQRVREPYHGGAKRTYLKSPLSNLPKGPKAAPR</sequence>